<dbReference type="InterPro" id="IPR029480">
    <property type="entry name" value="Transpos_assoc"/>
</dbReference>
<sequence>MDKSWMKIMNKFFIEYRERVTQFLEVVKFHVDAYGRIRCPCKRCINLNSNSIEVWNDIYLLLEYPLLHRMSVLQRVS</sequence>
<dbReference type="EnsemblPlants" id="MELO3C028709.2.1">
    <property type="protein sequence ID" value="MELO3C028709.2.1"/>
    <property type="gene ID" value="MELO3C028709.2"/>
</dbReference>
<accession>A0A9I9E4R4</accession>
<name>A0A9I9E4R4_CUCME</name>
<evidence type="ECO:0000259" key="1">
    <source>
        <dbReference type="Pfam" id="PF13963"/>
    </source>
</evidence>
<feature type="domain" description="Transposase-associated" evidence="1">
    <location>
        <begin position="3"/>
        <end position="50"/>
    </location>
</feature>
<proteinExistence type="predicted"/>
<reference evidence="2" key="1">
    <citation type="submission" date="2023-03" db="UniProtKB">
        <authorList>
            <consortium name="EnsemblPlants"/>
        </authorList>
    </citation>
    <scope>IDENTIFICATION</scope>
</reference>
<protein>
    <recommendedName>
        <fullName evidence="1">Transposase-associated domain-containing protein</fullName>
    </recommendedName>
</protein>
<organism evidence="2">
    <name type="scientific">Cucumis melo</name>
    <name type="common">Muskmelon</name>
    <dbReference type="NCBI Taxonomy" id="3656"/>
    <lineage>
        <taxon>Eukaryota</taxon>
        <taxon>Viridiplantae</taxon>
        <taxon>Streptophyta</taxon>
        <taxon>Embryophyta</taxon>
        <taxon>Tracheophyta</taxon>
        <taxon>Spermatophyta</taxon>
        <taxon>Magnoliopsida</taxon>
        <taxon>eudicotyledons</taxon>
        <taxon>Gunneridae</taxon>
        <taxon>Pentapetalae</taxon>
        <taxon>rosids</taxon>
        <taxon>fabids</taxon>
        <taxon>Cucurbitales</taxon>
        <taxon>Cucurbitaceae</taxon>
        <taxon>Benincaseae</taxon>
        <taxon>Cucumis</taxon>
    </lineage>
</organism>
<evidence type="ECO:0000313" key="2">
    <source>
        <dbReference type="EnsemblPlants" id="MELO3C028709.2.1"/>
    </source>
</evidence>
<dbReference type="AlphaFoldDB" id="A0A9I9E4R4"/>
<dbReference type="Gramene" id="MELO3C028709.2.1">
    <property type="protein sequence ID" value="MELO3C028709.2.1"/>
    <property type="gene ID" value="MELO3C028709.2"/>
</dbReference>
<dbReference type="Pfam" id="PF13963">
    <property type="entry name" value="Transpos_assoc"/>
    <property type="match status" value="1"/>
</dbReference>